<keyword evidence="3" id="KW-1185">Reference proteome</keyword>
<dbReference type="AlphaFoldDB" id="A0A3N4J3D3"/>
<gene>
    <name evidence="2" type="ORF">L873DRAFT_1817291</name>
</gene>
<accession>A0A3N4J3D3</accession>
<evidence type="ECO:0000313" key="2">
    <source>
        <dbReference type="EMBL" id="RPA92646.1"/>
    </source>
</evidence>
<evidence type="ECO:0000256" key="1">
    <source>
        <dbReference type="SAM" id="Phobius"/>
    </source>
</evidence>
<feature type="transmembrane region" description="Helical" evidence="1">
    <location>
        <begin position="20"/>
        <end position="44"/>
    </location>
</feature>
<organism evidence="2 3">
    <name type="scientific">Choiromyces venosus 120613-1</name>
    <dbReference type="NCBI Taxonomy" id="1336337"/>
    <lineage>
        <taxon>Eukaryota</taxon>
        <taxon>Fungi</taxon>
        <taxon>Dikarya</taxon>
        <taxon>Ascomycota</taxon>
        <taxon>Pezizomycotina</taxon>
        <taxon>Pezizomycetes</taxon>
        <taxon>Pezizales</taxon>
        <taxon>Tuberaceae</taxon>
        <taxon>Choiromyces</taxon>
    </lineage>
</organism>
<dbReference type="EMBL" id="ML120468">
    <property type="protein sequence ID" value="RPA92646.1"/>
    <property type="molecule type" value="Genomic_DNA"/>
</dbReference>
<evidence type="ECO:0000313" key="3">
    <source>
        <dbReference type="Proteomes" id="UP000276215"/>
    </source>
</evidence>
<protein>
    <submittedName>
        <fullName evidence="2">Uncharacterized protein</fullName>
    </submittedName>
</protein>
<dbReference type="Proteomes" id="UP000276215">
    <property type="component" value="Unassembled WGS sequence"/>
</dbReference>
<keyword evidence="1" id="KW-0812">Transmembrane</keyword>
<reference evidence="2 3" key="1">
    <citation type="journal article" date="2018" name="Nat. Ecol. Evol.">
        <title>Pezizomycetes genomes reveal the molecular basis of ectomycorrhizal truffle lifestyle.</title>
        <authorList>
            <person name="Murat C."/>
            <person name="Payen T."/>
            <person name="Noel B."/>
            <person name="Kuo A."/>
            <person name="Morin E."/>
            <person name="Chen J."/>
            <person name="Kohler A."/>
            <person name="Krizsan K."/>
            <person name="Balestrini R."/>
            <person name="Da Silva C."/>
            <person name="Montanini B."/>
            <person name="Hainaut M."/>
            <person name="Levati E."/>
            <person name="Barry K.W."/>
            <person name="Belfiori B."/>
            <person name="Cichocki N."/>
            <person name="Clum A."/>
            <person name="Dockter R.B."/>
            <person name="Fauchery L."/>
            <person name="Guy J."/>
            <person name="Iotti M."/>
            <person name="Le Tacon F."/>
            <person name="Lindquist E.A."/>
            <person name="Lipzen A."/>
            <person name="Malagnac F."/>
            <person name="Mello A."/>
            <person name="Molinier V."/>
            <person name="Miyauchi S."/>
            <person name="Poulain J."/>
            <person name="Riccioni C."/>
            <person name="Rubini A."/>
            <person name="Sitrit Y."/>
            <person name="Splivallo R."/>
            <person name="Traeger S."/>
            <person name="Wang M."/>
            <person name="Zifcakova L."/>
            <person name="Wipf D."/>
            <person name="Zambonelli A."/>
            <person name="Paolocci F."/>
            <person name="Nowrousian M."/>
            <person name="Ottonello S."/>
            <person name="Baldrian P."/>
            <person name="Spatafora J.W."/>
            <person name="Henrissat B."/>
            <person name="Nagy L.G."/>
            <person name="Aury J.M."/>
            <person name="Wincker P."/>
            <person name="Grigoriev I.V."/>
            <person name="Bonfante P."/>
            <person name="Martin F.M."/>
        </authorList>
    </citation>
    <scope>NUCLEOTIDE SEQUENCE [LARGE SCALE GENOMIC DNA]</scope>
    <source>
        <strain evidence="2 3">120613-1</strain>
    </source>
</reference>
<keyword evidence="1" id="KW-1133">Transmembrane helix</keyword>
<proteinExistence type="predicted"/>
<keyword evidence="1" id="KW-0472">Membrane</keyword>
<name>A0A3N4J3D3_9PEZI</name>
<sequence length="57" mass="6253">MASPMIEASRKHPKPEDRSFAYGTAGVSSVCYLWSFSRAIAYLLSLPHVVPNESEPA</sequence>